<evidence type="ECO:0000313" key="4">
    <source>
        <dbReference type="Proteomes" id="UP000054805"/>
    </source>
</evidence>
<reference evidence="2 4" key="1">
    <citation type="submission" date="2015-01" db="EMBL/GenBank/DDBJ databases">
        <title>Evolution of Trichinella species and genotypes.</title>
        <authorList>
            <person name="Korhonen P.K."/>
            <person name="Edoardo P."/>
            <person name="Giuseppe L.R."/>
            <person name="Gasser R.B."/>
        </authorList>
    </citation>
    <scope>NUCLEOTIDE SEQUENCE [LARGE SCALE GENOMIC DNA]</scope>
    <source>
        <strain evidence="2">ISS588</strain>
    </source>
</reference>
<feature type="transmembrane region" description="Helical" evidence="1">
    <location>
        <begin position="20"/>
        <end position="43"/>
    </location>
</feature>
<name>A0A0V1IGY7_TRIPS</name>
<keyword evidence="1" id="KW-0472">Membrane</keyword>
<accession>A0A0V1IGY7</accession>
<protein>
    <submittedName>
        <fullName evidence="2">Uncharacterized protein</fullName>
    </submittedName>
</protein>
<evidence type="ECO:0000313" key="2">
    <source>
        <dbReference type="EMBL" id="KRZ21936.1"/>
    </source>
</evidence>
<evidence type="ECO:0000256" key="1">
    <source>
        <dbReference type="SAM" id="Phobius"/>
    </source>
</evidence>
<proteinExistence type="predicted"/>
<sequence>MDDITDFHVLQDDDDDDATASSVVVVVAAAAAAATAAAVVVVVNSLSFRFISSCSICSFGVASRYNVTCKSLKNMNTTNNCQPGAMMSPGRGRIINNVRSGRLGASKTTARALMREFCREITACALIEIIGS</sequence>
<gene>
    <name evidence="2" type="ORF">T4B_13235</name>
    <name evidence="3" type="ORF">T4B_8130</name>
</gene>
<dbReference type="Proteomes" id="UP000054805">
    <property type="component" value="Unassembled WGS sequence"/>
</dbReference>
<dbReference type="EMBL" id="JYDS01000080">
    <property type="protein sequence ID" value="KRZ26775.1"/>
    <property type="molecule type" value="Genomic_DNA"/>
</dbReference>
<dbReference type="EMBL" id="JYDS01000189">
    <property type="protein sequence ID" value="KRZ21936.1"/>
    <property type="molecule type" value="Genomic_DNA"/>
</dbReference>
<dbReference type="AlphaFoldDB" id="A0A0V1IGY7"/>
<keyword evidence="1" id="KW-1133">Transmembrane helix</keyword>
<keyword evidence="1" id="KW-0812">Transmembrane</keyword>
<keyword evidence="4" id="KW-1185">Reference proteome</keyword>
<evidence type="ECO:0000313" key="3">
    <source>
        <dbReference type="EMBL" id="KRZ26775.1"/>
    </source>
</evidence>
<comment type="caution">
    <text evidence="2">The sequence shown here is derived from an EMBL/GenBank/DDBJ whole genome shotgun (WGS) entry which is preliminary data.</text>
</comment>
<organism evidence="2 4">
    <name type="scientific">Trichinella pseudospiralis</name>
    <name type="common">Parasitic roundworm</name>
    <dbReference type="NCBI Taxonomy" id="6337"/>
    <lineage>
        <taxon>Eukaryota</taxon>
        <taxon>Metazoa</taxon>
        <taxon>Ecdysozoa</taxon>
        <taxon>Nematoda</taxon>
        <taxon>Enoplea</taxon>
        <taxon>Dorylaimia</taxon>
        <taxon>Trichinellida</taxon>
        <taxon>Trichinellidae</taxon>
        <taxon>Trichinella</taxon>
    </lineage>
</organism>